<dbReference type="GeneID" id="20314829"/>
<dbReference type="SUPFAM" id="SSF53067">
    <property type="entry name" value="Actin-like ATPase domain"/>
    <property type="match status" value="1"/>
</dbReference>
<sequence>MCSYKVSTNPHGDIAIIVSSFAIYTLFKMSNGQKFVVVQLVAMIIGELKMIAEKSSRPYAVNQIVLNTPVFYGERERSSLVMACRIAGIEHIRLVDDLMAGLELSRVLRNTHFILQAAGHALKSFRTERRLPFRPSSGLSKADLIKCKAINKEIEAHAQHTGEVWSRLNQLKGEILQANSTIASWSEFAYLKDIYNAAKDDSDSMDAWLEQNKSSRQIEEFDTRIAEFSEKVQNHKQKKCEAEKVWSSGVESLEKKIGSARTLIQSWSQPAYLQMVYSEASVYVQAVSEWLEKNKAQLSVEDLHNQLTRLCSKTEFFKQRQNEEEQKERSRLLNRLNEKLNFIRSQLENWRSSPYLMDSIADADTFMASVQMRRPQFAAASLSNLTSENLKLDDWWNGFENTAENRKNSKVKLPAGVTDLFKKFKSKSALHLAEEVINPPTSDPPPSEFNRPSRSGHSQPTNPITVTVERSQEIRPSYDELYTSYMGASPTYPNAVRIQGNGDGYPSKSRVTTVTPRNWPGGAKRTDKYPHK</sequence>
<proteinExistence type="inferred from homology"/>
<evidence type="ECO:0000256" key="2">
    <source>
        <dbReference type="ARBA" id="ARBA00022741"/>
    </source>
</evidence>
<keyword evidence="6" id="KW-1185">Reference proteome</keyword>
<dbReference type="GO" id="GO:0005524">
    <property type="term" value="F:ATP binding"/>
    <property type="evidence" value="ECO:0007669"/>
    <property type="project" value="UniProtKB-KW"/>
</dbReference>
<feature type="region of interest" description="Disordered" evidence="4">
    <location>
        <begin position="436"/>
        <end position="465"/>
    </location>
</feature>
<keyword evidence="3" id="KW-0067">ATP-binding</keyword>
<dbReference type="Gene3D" id="3.30.420.40">
    <property type="match status" value="1"/>
</dbReference>
<dbReference type="Proteomes" id="UP000054324">
    <property type="component" value="Unassembled WGS sequence"/>
</dbReference>
<dbReference type="InterPro" id="IPR043129">
    <property type="entry name" value="ATPase_NBD"/>
</dbReference>
<dbReference type="GO" id="GO:0140662">
    <property type="term" value="F:ATP-dependent protein folding chaperone"/>
    <property type="evidence" value="ECO:0007669"/>
    <property type="project" value="InterPro"/>
</dbReference>
<evidence type="ECO:0000313" key="6">
    <source>
        <dbReference type="Proteomes" id="UP000054324"/>
    </source>
</evidence>
<name>A0A075ACB8_OPIVI</name>
<dbReference type="EMBL" id="KL596624">
    <property type="protein sequence ID" value="KER33530.1"/>
    <property type="molecule type" value="Genomic_DNA"/>
</dbReference>
<gene>
    <name evidence="5" type="ORF">T265_00641</name>
</gene>
<feature type="region of interest" description="Disordered" evidence="4">
    <location>
        <begin position="497"/>
        <end position="532"/>
    </location>
</feature>
<dbReference type="InterPro" id="IPR013126">
    <property type="entry name" value="Hsp_70_fam"/>
</dbReference>
<organism evidence="5 6">
    <name type="scientific">Opisthorchis viverrini</name>
    <name type="common">Southeast Asian liver fluke</name>
    <dbReference type="NCBI Taxonomy" id="6198"/>
    <lineage>
        <taxon>Eukaryota</taxon>
        <taxon>Metazoa</taxon>
        <taxon>Spiralia</taxon>
        <taxon>Lophotrochozoa</taxon>
        <taxon>Platyhelminthes</taxon>
        <taxon>Trematoda</taxon>
        <taxon>Digenea</taxon>
        <taxon>Opisthorchiida</taxon>
        <taxon>Opisthorchiata</taxon>
        <taxon>Opisthorchiidae</taxon>
        <taxon>Opisthorchis</taxon>
    </lineage>
</organism>
<comment type="similarity">
    <text evidence="1">Belongs to the heat shock protein 70 family.</text>
</comment>
<dbReference type="RefSeq" id="XP_009162733.1">
    <property type="nucleotide sequence ID" value="XM_009164469.1"/>
</dbReference>
<evidence type="ECO:0000256" key="1">
    <source>
        <dbReference type="ARBA" id="ARBA00007381"/>
    </source>
</evidence>
<accession>A0A075ACB8</accession>
<evidence type="ECO:0000313" key="5">
    <source>
        <dbReference type="EMBL" id="KER33530.1"/>
    </source>
</evidence>
<dbReference type="OrthoDB" id="434160at2759"/>
<evidence type="ECO:0000256" key="3">
    <source>
        <dbReference type="ARBA" id="ARBA00022840"/>
    </source>
</evidence>
<dbReference type="AlphaFoldDB" id="A0A075ACB8"/>
<dbReference type="Pfam" id="PF00012">
    <property type="entry name" value="HSP70"/>
    <property type="match status" value="1"/>
</dbReference>
<evidence type="ECO:0000256" key="4">
    <source>
        <dbReference type="SAM" id="MobiDB-lite"/>
    </source>
</evidence>
<feature type="compositionally biased region" description="Polar residues" evidence="4">
    <location>
        <begin position="450"/>
        <end position="465"/>
    </location>
</feature>
<reference evidence="5 6" key="1">
    <citation type="submission" date="2013-11" db="EMBL/GenBank/DDBJ databases">
        <title>Opisthorchis viverrini - life in the bile duct.</title>
        <authorList>
            <person name="Young N.D."/>
            <person name="Nagarajan N."/>
            <person name="Lin S.J."/>
            <person name="Korhonen P.K."/>
            <person name="Jex A.R."/>
            <person name="Hall R.S."/>
            <person name="Safavi-Hemami H."/>
            <person name="Kaewkong W."/>
            <person name="Bertrand D."/>
            <person name="Gao S."/>
            <person name="Seet Q."/>
            <person name="Wongkham S."/>
            <person name="Teh B.T."/>
            <person name="Wongkham C."/>
            <person name="Intapan P.M."/>
            <person name="Maleewong W."/>
            <person name="Yang X."/>
            <person name="Hu M."/>
            <person name="Wang Z."/>
            <person name="Hofmann A."/>
            <person name="Sternberg P.W."/>
            <person name="Tan P."/>
            <person name="Wang J."/>
            <person name="Gasser R.B."/>
        </authorList>
    </citation>
    <scope>NUCLEOTIDE SEQUENCE [LARGE SCALE GENOMIC DNA]</scope>
</reference>
<dbReference type="STRING" id="6198.A0A075ACB8"/>
<protein>
    <submittedName>
        <fullName evidence="5">Uncharacterized protein</fullName>
    </submittedName>
</protein>
<dbReference type="CTD" id="20314829"/>
<keyword evidence="2" id="KW-0547">Nucleotide-binding</keyword>
<dbReference type="KEGG" id="ovi:T265_00641"/>